<dbReference type="PANTHER" id="PTHR28152:SF1">
    <property type="entry name" value="HYDROXYACYL-THIOESTER DEHYDRATASE TYPE 2, MITOCHONDRIAL"/>
    <property type="match status" value="1"/>
</dbReference>
<dbReference type="Pfam" id="PF13452">
    <property type="entry name" value="FAS1_DH_region"/>
    <property type="match status" value="1"/>
</dbReference>
<accession>A0A7H0LM90</accession>
<sequence>MADPTAWIGREARATDMVTAGAVARFRATIDRPGDGPAAPPGFHWSLCLPDTPTDALGEDGHPLKGGFLPPIDLPRRMWAGSEVRFLRPIAIGAAIERVSTIAAIREKQGSSGPLAFVEIDHLTRADGADAVSERQTIVYRAASTEPMPLPATGGAELNGWDRQRTLTPGAALLQRYSALTFNSHRIHYDLPYATGVEGYPGLVVHGPLIATLLLDLVAQHIGPDAIGGLSFRALAPAIAGQALHLLARADGDAIELAAQRDDGSVAMRARVAIRRNG</sequence>
<dbReference type="AlphaFoldDB" id="A0A7H0LM90"/>
<gene>
    <name evidence="2" type="ORF">H3Z74_06290</name>
</gene>
<dbReference type="InterPro" id="IPR029069">
    <property type="entry name" value="HotDog_dom_sf"/>
</dbReference>
<dbReference type="GO" id="GO:0019171">
    <property type="term" value="F:(3R)-hydroxyacyl-[acyl-carrier-protein] dehydratase activity"/>
    <property type="evidence" value="ECO:0007669"/>
    <property type="project" value="TreeGrafter"/>
</dbReference>
<dbReference type="Gene3D" id="3.10.129.10">
    <property type="entry name" value="Hotdog Thioesterase"/>
    <property type="match status" value="2"/>
</dbReference>
<proteinExistence type="predicted"/>
<dbReference type="RefSeq" id="WP_187763083.1">
    <property type="nucleotide sequence ID" value="NZ_CP061038.1"/>
</dbReference>
<dbReference type="InterPro" id="IPR039569">
    <property type="entry name" value="FAS1-like_DH_region"/>
</dbReference>
<dbReference type="KEGG" id="spap:H3Z74_06290"/>
<reference evidence="2 3" key="1">
    <citation type="submission" date="2020-09" db="EMBL/GenBank/DDBJ databases">
        <title>Sphingomonas sp., a new species isolated from pork steak.</title>
        <authorList>
            <person name="Heidler von Heilborn D."/>
        </authorList>
    </citation>
    <scope>NUCLEOTIDE SEQUENCE [LARGE SCALE GENOMIC DNA]</scope>
    <source>
        <strain evidence="3">S8-3T</strain>
    </source>
</reference>
<dbReference type="InterPro" id="IPR052741">
    <property type="entry name" value="Mitochondrial_HTD2"/>
</dbReference>
<keyword evidence="3" id="KW-1185">Reference proteome</keyword>
<protein>
    <submittedName>
        <fullName evidence="2">MaoC family dehydratase N-terminal domain-containing protein</fullName>
    </submittedName>
</protein>
<evidence type="ECO:0000313" key="3">
    <source>
        <dbReference type="Proteomes" id="UP000516148"/>
    </source>
</evidence>
<name>A0A7H0LM90_9SPHN</name>
<dbReference type="Proteomes" id="UP000516148">
    <property type="component" value="Chromosome"/>
</dbReference>
<evidence type="ECO:0000313" key="2">
    <source>
        <dbReference type="EMBL" id="QNQ10793.1"/>
    </source>
</evidence>
<dbReference type="SUPFAM" id="SSF54637">
    <property type="entry name" value="Thioesterase/thiol ester dehydrase-isomerase"/>
    <property type="match status" value="2"/>
</dbReference>
<feature type="domain" description="FAS1-like dehydratase" evidence="1">
    <location>
        <begin position="7"/>
        <end position="128"/>
    </location>
</feature>
<dbReference type="PANTHER" id="PTHR28152">
    <property type="entry name" value="HYDROXYACYL-THIOESTER DEHYDRATASE TYPE 2, MITOCHONDRIAL"/>
    <property type="match status" value="1"/>
</dbReference>
<evidence type="ECO:0000259" key="1">
    <source>
        <dbReference type="Pfam" id="PF13452"/>
    </source>
</evidence>
<dbReference type="EMBL" id="CP061038">
    <property type="protein sequence ID" value="QNQ10793.1"/>
    <property type="molecule type" value="Genomic_DNA"/>
</dbReference>
<organism evidence="2 3">
    <name type="scientific">Sphingomonas alpina</name>
    <dbReference type="NCBI Taxonomy" id="653931"/>
    <lineage>
        <taxon>Bacteria</taxon>
        <taxon>Pseudomonadati</taxon>
        <taxon>Pseudomonadota</taxon>
        <taxon>Alphaproteobacteria</taxon>
        <taxon>Sphingomonadales</taxon>
        <taxon>Sphingomonadaceae</taxon>
        <taxon>Sphingomonas</taxon>
    </lineage>
</organism>